<dbReference type="Gene3D" id="2.60.40.150">
    <property type="entry name" value="C2 domain"/>
    <property type="match status" value="1"/>
</dbReference>
<name>A0ABR3ADH2_9AGAR</name>
<keyword evidence="6" id="KW-1185">Reference proteome</keyword>
<feature type="domain" description="C2" evidence="3">
    <location>
        <begin position="173"/>
        <end position="304"/>
    </location>
</feature>
<feature type="compositionally biased region" description="Basic residues" evidence="2">
    <location>
        <begin position="796"/>
        <end position="806"/>
    </location>
</feature>
<dbReference type="SMART" id="SM00239">
    <property type="entry name" value="C2"/>
    <property type="match status" value="1"/>
</dbReference>
<feature type="domain" description="Ras-GAP" evidence="4">
    <location>
        <begin position="362"/>
        <end position="538"/>
    </location>
</feature>
<dbReference type="InterPro" id="IPR039360">
    <property type="entry name" value="Ras_GTPase"/>
</dbReference>
<dbReference type="PROSITE" id="PS50004">
    <property type="entry name" value="C2"/>
    <property type="match status" value="1"/>
</dbReference>
<accession>A0ABR3ADH2</accession>
<feature type="compositionally biased region" description="Polar residues" evidence="2">
    <location>
        <begin position="716"/>
        <end position="725"/>
    </location>
</feature>
<dbReference type="Gene3D" id="1.10.506.10">
    <property type="entry name" value="GTPase Activation - p120gap, domain 1"/>
    <property type="match status" value="1"/>
</dbReference>
<dbReference type="PROSITE" id="PS50018">
    <property type="entry name" value="RAS_GTPASE_ACTIV_2"/>
    <property type="match status" value="1"/>
</dbReference>
<feature type="compositionally biased region" description="Low complexity" evidence="2">
    <location>
        <begin position="761"/>
        <end position="771"/>
    </location>
</feature>
<evidence type="ECO:0008006" key="7">
    <source>
        <dbReference type="Google" id="ProtNLM"/>
    </source>
</evidence>
<dbReference type="SUPFAM" id="SSF48350">
    <property type="entry name" value="GTPase activation domain, GAP"/>
    <property type="match status" value="1"/>
</dbReference>
<dbReference type="EMBL" id="JBBXMP010000002">
    <property type="protein sequence ID" value="KAL0071970.1"/>
    <property type="molecule type" value="Genomic_DNA"/>
</dbReference>
<organism evidence="5 6">
    <name type="scientific">Marasmius tenuissimus</name>
    <dbReference type="NCBI Taxonomy" id="585030"/>
    <lineage>
        <taxon>Eukaryota</taxon>
        <taxon>Fungi</taxon>
        <taxon>Dikarya</taxon>
        <taxon>Basidiomycota</taxon>
        <taxon>Agaricomycotina</taxon>
        <taxon>Agaricomycetes</taxon>
        <taxon>Agaricomycetidae</taxon>
        <taxon>Agaricales</taxon>
        <taxon>Marasmiineae</taxon>
        <taxon>Marasmiaceae</taxon>
        <taxon>Marasmius</taxon>
    </lineage>
</organism>
<evidence type="ECO:0000313" key="5">
    <source>
        <dbReference type="EMBL" id="KAL0071970.1"/>
    </source>
</evidence>
<dbReference type="Pfam" id="PF00168">
    <property type="entry name" value="C2"/>
    <property type="match status" value="1"/>
</dbReference>
<gene>
    <name evidence="5" type="ORF">AAF712_000893</name>
</gene>
<sequence length="806" mass="91166">MAHSWDDVGVQYGEAKEILVSAELFVSPAAGTALRKPPNAKKKQDKRDNGNTDEKRLKEKSSWLSLAKDSASAGHWRPATCRLLEEGERCLLNIYVDESILYQRLSIHLLNHTDIRRADSSLFQRKHCLSIYSVADKRWSSPTITEPVYLQFSSADLCNTWLALLRSYALPEIYGRWFFPEEGGSYRMWRQVELTVLQGKNLGNSKPFDGLNEDSDSPSEPDPVDMDVSCEIKLNEIICGRTTVQKGVGSPDWRENFTFSDLPPFEDLGIFVWREKKVLKPSVLGTLRIALSNFPRGQEVEGWFPVLNSGPTAGDLQVGELRLKLRVDEELILPYATYERLLRKLRSRNFLDWLTDFESKLKLKTVGWHLMAMAVADKKLIEQIQTLADREVDSSVSSHQAPSTAHQTLFRGNNALTRIAEQTMNWYGMEFLEASIGSVLRRLIAEKVGIEVDPMRNPKGPKDIDRNVELLVSWCRKIWNQIFNARQSCPSEMRRLFGTIRERVEKRFPLEENRELPWKCVSAFVFLRFIVPAILHPHQNVQKEDFMAGVKDFLKEGASGMIDYLLVVSTPAPEDVRGGTPSRTPDPEQVKLASNLKKRMAAMPALYREAIPVLPHLLDPARHLAVITSAVIRTSHTYLSESKTREPRDKPLEELCLRCLDVEEKALHRVSQLAVQLSANQRKAPLHGNGNEGPFSFSPPSPSSPVSPQSTRSERPSTAPSVSDADTSRRRMFIDPNSNNPGPFVRTSKSPARNKLVHLKSPSSDSISPISRTPHTGIPVDVRSELPLDAQDDQGKRKKKFGIWRR</sequence>
<dbReference type="Proteomes" id="UP001437256">
    <property type="component" value="Unassembled WGS sequence"/>
</dbReference>
<evidence type="ECO:0000259" key="3">
    <source>
        <dbReference type="PROSITE" id="PS50004"/>
    </source>
</evidence>
<evidence type="ECO:0000256" key="1">
    <source>
        <dbReference type="ARBA" id="ARBA00022468"/>
    </source>
</evidence>
<evidence type="ECO:0000313" key="6">
    <source>
        <dbReference type="Proteomes" id="UP001437256"/>
    </source>
</evidence>
<dbReference type="PANTHER" id="PTHR10194:SF60">
    <property type="entry name" value="RAS GTPASE-ACTIVATING PROTEIN RASKOL"/>
    <property type="match status" value="1"/>
</dbReference>
<dbReference type="PANTHER" id="PTHR10194">
    <property type="entry name" value="RAS GTPASE-ACTIVATING PROTEINS"/>
    <property type="match status" value="1"/>
</dbReference>
<reference evidence="5 6" key="1">
    <citation type="submission" date="2024-05" db="EMBL/GenBank/DDBJ databases">
        <title>A draft genome resource for the thread blight pathogen Marasmius tenuissimus strain MS-2.</title>
        <authorList>
            <person name="Yulfo-Soto G.E."/>
            <person name="Baruah I.K."/>
            <person name="Amoako-Attah I."/>
            <person name="Bukari Y."/>
            <person name="Meinhardt L.W."/>
            <person name="Bailey B.A."/>
            <person name="Cohen S.P."/>
        </authorList>
    </citation>
    <scope>NUCLEOTIDE SEQUENCE [LARGE SCALE GENOMIC DNA]</scope>
    <source>
        <strain evidence="5 6">MS-2</strain>
    </source>
</reference>
<dbReference type="InterPro" id="IPR000008">
    <property type="entry name" value="C2_dom"/>
</dbReference>
<dbReference type="SUPFAM" id="SSF49562">
    <property type="entry name" value="C2 domain (Calcium/lipid-binding domain, CaLB)"/>
    <property type="match status" value="1"/>
</dbReference>
<evidence type="ECO:0000259" key="4">
    <source>
        <dbReference type="PROSITE" id="PS50018"/>
    </source>
</evidence>
<dbReference type="InterPro" id="IPR001936">
    <property type="entry name" value="RasGAP_dom"/>
</dbReference>
<dbReference type="Pfam" id="PF00616">
    <property type="entry name" value="RasGAP"/>
    <property type="match status" value="1"/>
</dbReference>
<evidence type="ECO:0000256" key="2">
    <source>
        <dbReference type="SAM" id="MobiDB-lite"/>
    </source>
</evidence>
<keyword evidence="1" id="KW-0343">GTPase activation</keyword>
<dbReference type="SMART" id="SM00323">
    <property type="entry name" value="RasGAP"/>
    <property type="match status" value="1"/>
</dbReference>
<feature type="compositionally biased region" description="Basic and acidic residues" evidence="2">
    <location>
        <begin position="45"/>
        <end position="58"/>
    </location>
</feature>
<protein>
    <recommendedName>
        <fullName evidence="7">Rho GTPase activation protein</fullName>
    </recommendedName>
</protein>
<dbReference type="InterPro" id="IPR035892">
    <property type="entry name" value="C2_domain_sf"/>
</dbReference>
<comment type="caution">
    <text evidence="5">The sequence shown here is derived from an EMBL/GenBank/DDBJ whole genome shotgun (WGS) entry which is preliminary data.</text>
</comment>
<dbReference type="InterPro" id="IPR008936">
    <property type="entry name" value="Rho_GTPase_activation_prot"/>
</dbReference>
<feature type="compositionally biased region" description="Polar residues" evidence="2">
    <location>
        <begin position="736"/>
        <end position="751"/>
    </location>
</feature>
<proteinExistence type="predicted"/>
<feature type="region of interest" description="Disordered" evidence="2">
    <location>
        <begin position="33"/>
        <end position="58"/>
    </location>
</feature>
<dbReference type="SUPFAM" id="SSF50729">
    <property type="entry name" value="PH domain-like"/>
    <property type="match status" value="1"/>
</dbReference>
<feature type="region of interest" description="Disordered" evidence="2">
    <location>
        <begin position="683"/>
        <end position="806"/>
    </location>
</feature>